<dbReference type="Gene3D" id="1.20.120.530">
    <property type="entry name" value="GntR ligand-binding domain-like"/>
    <property type="match status" value="1"/>
</dbReference>
<dbReference type="InterPro" id="IPR008920">
    <property type="entry name" value="TF_FadR/GntR_C"/>
</dbReference>
<dbReference type="Gene3D" id="1.10.10.10">
    <property type="entry name" value="Winged helix-like DNA-binding domain superfamily/Winged helix DNA-binding domain"/>
    <property type="match status" value="1"/>
</dbReference>
<dbReference type="PROSITE" id="PS50949">
    <property type="entry name" value="HTH_GNTR"/>
    <property type="match status" value="1"/>
</dbReference>
<dbReference type="SMART" id="SM00895">
    <property type="entry name" value="FCD"/>
    <property type="match status" value="1"/>
</dbReference>
<name>A0A0D0Q6Q7_9RHOB</name>
<dbReference type="PANTHER" id="PTHR43537:SF49">
    <property type="entry name" value="TRANSCRIPTIONAL REGULATORY PROTEIN"/>
    <property type="match status" value="1"/>
</dbReference>
<dbReference type="InterPro" id="IPR036390">
    <property type="entry name" value="WH_DNA-bd_sf"/>
</dbReference>
<evidence type="ECO:0000256" key="2">
    <source>
        <dbReference type="ARBA" id="ARBA00023125"/>
    </source>
</evidence>
<evidence type="ECO:0000313" key="6">
    <source>
        <dbReference type="Proteomes" id="UP000035100"/>
    </source>
</evidence>
<dbReference type="SUPFAM" id="SSF46785">
    <property type="entry name" value="Winged helix' DNA-binding domain"/>
    <property type="match status" value="1"/>
</dbReference>
<dbReference type="STRING" id="1123501.Wenmar_01258"/>
<dbReference type="Pfam" id="PF07729">
    <property type="entry name" value="FCD"/>
    <property type="match status" value="1"/>
</dbReference>
<evidence type="ECO:0000313" key="5">
    <source>
        <dbReference type="EMBL" id="KIQ70114.1"/>
    </source>
</evidence>
<dbReference type="InterPro" id="IPR011711">
    <property type="entry name" value="GntR_C"/>
</dbReference>
<feature type="domain" description="HTH gntR-type" evidence="4">
    <location>
        <begin position="14"/>
        <end position="81"/>
    </location>
</feature>
<evidence type="ECO:0000259" key="4">
    <source>
        <dbReference type="PROSITE" id="PS50949"/>
    </source>
</evidence>
<dbReference type="InterPro" id="IPR036388">
    <property type="entry name" value="WH-like_DNA-bd_sf"/>
</dbReference>
<sequence>MTGRNAMRKPSDGPPLAERAYDVVREAIESGKLAPGDRISEYRVAEWLGISRTPAREGLRRLEAEGLLSAHGGNGLVVVSVDEDALRELFLTREVLESALAAQAALNGSGPDLAAITRHARAEAALFGDCDLMYAHNKVFHELIRRAAHNRYLAKMSATTMDMVTADRRGSTLLVPERQTEVIAEHATLAEAIAARRADAAAAAAAQHVRNAYAARLRMDLPAPGSPGRIYPGRKAAAG</sequence>
<evidence type="ECO:0000256" key="1">
    <source>
        <dbReference type="ARBA" id="ARBA00023015"/>
    </source>
</evidence>
<keyword evidence="1" id="KW-0805">Transcription regulation</keyword>
<keyword evidence="6" id="KW-1185">Reference proteome</keyword>
<gene>
    <name evidence="5" type="ORF">Wenmar_01258</name>
</gene>
<comment type="caution">
    <text evidence="5">The sequence shown here is derived from an EMBL/GenBank/DDBJ whole genome shotgun (WGS) entry which is preliminary data.</text>
</comment>
<dbReference type="InterPro" id="IPR000524">
    <property type="entry name" value="Tscrpt_reg_HTH_GntR"/>
</dbReference>
<evidence type="ECO:0000256" key="3">
    <source>
        <dbReference type="ARBA" id="ARBA00023163"/>
    </source>
</evidence>
<dbReference type="GO" id="GO:0003677">
    <property type="term" value="F:DNA binding"/>
    <property type="evidence" value="ECO:0007669"/>
    <property type="project" value="UniProtKB-KW"/>
</dbReference>
<keyword evidence="3" id="KW-0804">Transcription</keyword>
<dbReference type="EMBL" id="AONG01000007">
    <property type="protein sequence ID" value="KIQ70114.1"/>
    <property type="molecule type" value="Genomic_DNA"/>
</dbReference>
<dbReference type="CDD" id="cd07377">
    <property type="entry name" value="WHTH_GntR"/>
    <property type="match status" value="1"/>
</dbReference>
<protein>
    <submittedName>
        <fullName evidence="5">Transcriptional regulator</fullName>
    </submittedName>
</protein>
<dbReference type="PANTHER" id="PTHR43537">
    <property type="entry name" value="TRANSCRIPTIONAL REGULATOR, GNTR FAMILY"/>
    <property type="match status" value="1"/>
</dbReference>
<dbReference type="GO" id="GO:0003700">
    <property type="term" value="F:DNA-binding transcription factor activity"/>
    <property type="evidence" value="ECO:0007669"/>
    <property type="project" value="InterPro"/>
</dbReference>
<proteinExistence type="predicted"/>
<dbReference type="AlphaFoldDB" id="A0A0D0Q6Q7"/>
<accession>A0A0D0Q6Q7</accession>
<dbReference type="eggNOG" id="COG1802">
    <property type="taxonomic scope" value="Bacteria"/>
</dbReference>
<reference evidence="5 6" key="1">
    <citation type="submission" date="2013-01" db="EMBL/GenBank/DDBJ databases">
        <authorList>
            <person name="Fiebig A."/>
            <person name="Goeker M."/>
            <person name="Klenk H.-P.P."/>
        </authorList>
    </citation>
    <scope>NUCLEOTIDE SEQUENCE [LARGE SCALE GENOMIC DNA]</scope>
    <source>
        <strain evidence="5 6">DSM 24838</strain>
    </source>
</reference>
<organism evidence="5 6">
    <name type="scientific">Wenxinia marina DSM 24838</name>
    <dbReference type="NCBI Taxonomy" id="1123501"/>
    <lineage>
        <taxon>Bacteria</taxon>
        <taxon>Pseudomonadati</taxon>
        <taxon>Pseudomonadota</taxon>
        <taxon>Alphaproteobacteria</taxon>
        <taxon>Rhodobacterales</taxon>
        <taxon>Roseobacteraceae</taxon>
        <taxon>Wenxinia</taxon>
    </lineage>
</organism>
<dbReference type="SUPFAM" id="SSF48008">
    <property type="entry name" value="GntR ligand-binding domain-like"/>
    <property type="match status" value="1"/>
</dbReference>
<dbReference type="Pfam" id="PF00392">
    <property type="entry name" value="GntR"/>
    <property type="match status" value="1"/>
</dbReference>
<keyword evidence="2" id="KW-0238">DNA-binding</keyword>
<dbReference type="SMART" id="SM00345">
    <property type="entry name" value="HTH_GNTR"/>
    <property type="match status" value="1"/>
</dbReference>
<dbReference type="Proteomes" id="UP000035100">
    <property type="component" value="Unassembled WGS sequence"/>
</dbReference>
<dbReference type="RefSeq" id="WP_018303339.1">
    <property type="nucleotide sequence ID" value="NZ_KB902294.1"/>
</dbReference>